<evidence type="ECO:0000313" key="2">
    <source>
        <dbReference type="EMBL" id="CAJ0608744.1"/>
    </source>
</evidence>
<evidence type="ECO:0000313" key="3">
    <source>
        <dbReference type="Proteomes" id="UP001176961"/>
    </source>
</evidence>
<dbReference type="EMBL" id="CATQJL010000326">
    <property type="protein sequence ID" value="CAJ0608744.1"/>
    <property type="molecule type" value="Genomic_DNA"/>
</dbReference>
<keyword evidence="3" id="KW-1185">Reference proteome</keyword>
<gene>
    <name evidence="2" type="ORF">CYNAS_LOCUS20727</name>
</gene>
<proteinExistence type="predicted"/>
<feature type="chain" id="PRO_5041221123" evidence="1">
    <location>
        <begin position="20"/>
        <end position="78"/>
    </location>
</feature>
<organism evidence="2 3">
    <name type="scientific">Cylicocyclus nassatus</name>
    <name type="common">Nematode worm</name>
    <dbReference type="NCBI Taxonomy" id="53992"/>
    <lineage>
        <taxon>Eukaryota</taxon>
        <taxon>Metazoa</taxon>
        <taxon>Ecdysozoa</taxon>
        <taxon>Nematoda</taxon>
        <taxon>Chromadorea</taxon>
        <taxon>Rhabditida</taxon>
        <taxon>Rhabditina</taxon>
        <taxon>Rhabditomorpha</taxon>
        <taxon>Strongyloidea</taxon>
        <taxon>Strongylidae</taxon>
        <taxon>Cylicocyclus</taxon>
    </lineage>
</organism>
<feature type="signal peptide" evidence="1">
    <location>
        <begin position="1"/>
        <end position="19"/>
    </location>
</feature>
<dbReference type="Proteomes" id="UP001176961">
    <property type="component" value="Unassembled WGS sequence"/>
</dbReference>
<accession>A0AA36HES1</accession>
<dbReference type="AlphaFoldDB" id="A0AA36HES1"/>
<protein>
    <submittedName>
        <fullName evidence="2">Uncharacterized protein</fullName>
    </submittedName>
</protein>
<reference evidence="2" key="1">
    <citation type="submission" date="2023-07" db="EMBL/GenBank/DDBJ databases">
        <authorList>
            <consortium name="CYATHOMIX"/>
        </authorList>
    </citation>
    <scope>NUCLEOTIDE SEQUENCE</scope>
    <source>
        <strain evidence="2">N/A</strain>
    </source>
</reference>
<sequence>MLARSVVFTLLFTILIVDAALPRLRPSKKAMRNSLVRFGKRSDVPENVFLGESFGPSEAEGAYYEREQQRVPVFNSYY</sequence>
<evidence type="ECO:0000256" key="1">
    <source>
        <dbReference type="SAM" id="SignalP"/>
    </source>
</evidence>
<name>A0AA36HES1_CYLNA</name>
<keyword evidence="1" id="KW-0732">Signal</keyword>
<comment type="caution">
    <text evidence="2">The sequence shown here is derived from an EMBL/GenBank/DDBJ whole genome shotgun (WGS) entry which is preliminary data.</text>
</comment>